<proteinExistence type="predicted"/>
<dbReference type="AlphaFoldDB" id="A0AA35K3Q1"/>
<dbReference type="Proteomes" id="UP001178461">
    <property type="component" value="Chromosome 3"/>
</dbReference>
<feature type="region of interest" description="Disordered" evidence="1">
    <location>
        <begin position="84"/>
        <end position="109"/>
    </location>
</feature>
<name>A0AA35K3Q1_9SAUR</name>
<keyword evidence="3" id="KW-1185">Reference proteome</keyword>
<evidence type="ECO:0000256" key="1">
    <source>
        <dbReference type="SAM" id="MobiDB-lite"/>
    </source>
</evidence>
<organism evidence="2 3">
    <name type="scientific">Podarcis lilfordi</name>
    <name type="common">Lilford's wall lizard</name>
    <dbReference type="NCBI Taxonomy" id="74358"/>
    <lineage>
        <taxon>Eukaryota</taxon>
        <taxon>Metazoa</taxon>
        <taxon>Chordata</taxon>
        <taxon>Craniata</taxon>
        <taxon>Vertebrata</taxon>
        <taxon>Euteleostomi</taxon>
        <taxon>Lepidosauria</taxon>
        <taxon>Squamata</taxon>
        <taxon>Bifurcata</taxon>
        <taxon>Unidentata</taxon>
        <taxon>Episquamata</taxon>
        <taxon>Laterata</taxon>
        <taxon>Lacertibaenia</taxon>
        <taxon>Lacertidae</taxon>
        <taxon>Podarcis</taxon>
    </lineage>
</organism>
<evidence type="ECO:0000313" key="3">
    <source>
        <dbReference type="Proteomes" id="UP001178461"/>
    </source>
</evidence>
<dbReference type="EMBL" id="OX395128">
    <property type="protein sequence ID" value="CAI5771080.1"/>
    <property type="molecule type" value="Genomic_DNA"/>
</dbReference>
<protein>
    <submittedName>
        <fullName evidence="2">Uncharacterized protein</fullName>
    </submittedName>
</protein>
<gene>
    <name evidence="2" type="ORF">PODLI_1B037538</name>
</gene>
<accession>A0AA35K3Q1</accession>
<evidence type="ECO:0000313" key="2">
    <source>
        <dbReference type="EMBL" id="CAI5771080.1"/>
    </source>
</evidence>
<reference evidence="2" key="1">
    <citation type="submission" date="2022-12" db="EMBL/GenBank/DDBJ databases">
        <authorList>
            <person name="Alioto T."/>
            <person name="Alioto T."/>
            <person name="Gomez Garrido J."/>
        </authorList>
    </citation>
    <scope>NUCLEOTIDE SEQUENCE</scope>
</reference>
<sequence length="119" mass="13133">MRLYNFPISLAVKTKKYTEVAFEVVYLTARLESDFLPKPAKRNHSAKIVKYLLQGGIALGSSMALKLRSRCRRSDRLPQALAQDTLLGEEVQERPGRTGGPFSPTPSSWRAALRAAAGS</sequence>